<gene>
    <name evidence="1" type="ORF">EGW16_05310</name>
</gene>
<dbReference type="EMBL" id="RKMZ01000002">
    <property type="protein sequence ID" value="ROX34069.1"/>
    <property type="molecule type" value="Genomic_DNA"/>
</dbReference>
<evidence type="ECO:0000313" key="2">
    <source>
        <dbReference type="Proteomes" id="UP000281488"/>
    </source>
</evidence>
<dbReference type="InterPro" id="IPR025332">
    <property type="entry name" value="DUF4238"/>
</dbReference>
<dbReference type="Pfam" id="PF14022">
    <property type="entry name" value="DUF4238"/>
    <property type="match status" value="1"/>
</dbReference>
<proteinExistence type="predicted"/>
<sequence>MHLKINNHYVPKTYLKQWARENKIYEYKLLAPHDKCPKWSNVSISRTSSLDSLYLYYDEGEITDEMEDFFSTEFEMQYSSFIDKINSYSILDEIDKEYISKLVASQYLRTLKGFYRIQKFVIDTFPDIIEDLTFSMEQEFKTTGTLRVDNKSKTEYNNFIPLKVDIQKLDEEKSGLIVQTIAGKSLWLFGIKHLLTSTYKALNKISWCIYDAPNNFEWATSDDPVIFLNFYNKKNYNFDGAWGVNNTNIIFPLSPTKLLFATIGQPTTPYQKASLTFAEEIQRYIVENAYSKVYSRIAVKKITKIRKRRVDEKEFREFNDSLKNFHDNYVNDEIPLLKDKL</sequence>
<evidence type="ECO:0000313" key="1">
    <source>
        <dbReference type="EMBL" id="ROX34069.1"/>
    </source>
</evidence>
<organism evidence="1 2">
    <name type="scientific">Enterococcus faecalis</name>
    <name type="common">Streptococcus faecalis</name>
    <dbReference type="NCBI Taxonomy" id="1351"/>
    <lineage>
        <taxon>Bacteria</taxon>
        <taxon>Bacillati</taxon>
        <taxon>Bacillota</taxon>
        <taxon>Bacilli</taxon>
        <taxon>Lactobacillales</taxon>
        <taxon>Enterococcaceae</taxon>
        <taxon>Enterococcus</taxon>
    </lineage>
</organism>
<dbReference type="Proteomes" id="UP000281488">
    <property type="component" value="Unassembled WGS sequence"/>
</dbReference>
<reference evidence="1 2" key="1">
    <citation type="submission" date="2018-10" db="EMBL/GenBank/DDBJ databases">
        <title>Genotypes and phenotypes of Enterococci isolated from broiler chickens.</title>
        <authorList>
            <person name="Muhammad A.R."/>
            <person name="Diarra M.S."/>
        </authorList>
    </citation>
    <scope>NUCLEOTIDE SEQUENCE [LARGE SCALE GENOMIC DNA]</scope>
    <source>
        <strain evidence="1 2">LIT2 A36'</strain>
    </source>
</reference>
<accession>A0ABD7J2V9</accession>
<name>A0ABD7J2V9_ENTFL</name>
<dbReference type="AlphaFoldDB" id="A0ABD7J2V9"/>
<comment type="caution">
    <text evidence="1">The sequence shown here is derived from an EMBL/GenBank/DDBJ whole genome shotgun (WGS) entry which is preliminary data.</text>
</comment>
<protein>
    <submittedName>
        <fullName evidence="1">DUF4238 domain-containing protein</fullName>
    </submittedName>
</protein>